<dbReference type="InterPro" id="IPR040194">
    <property type="entry name" value="Cwf19-like"/>
</dbReference>
<dbReference type="GO" id="GO:0071014">
    <property type="term" value="C:post-mRNA release spliceosomal complex"/>
    <property type="evidence" value="ECO:0007669"/>
    <property type="project" value="TreeGrafter"/>
</dbReference>
<dbReference type="PANTHER" id="PTHR12072">
    <property type="entry name" value="CWF19, CELL CYCLE CONTROL PROTEIN"/>
    <property type="match status" value="1"/>
</dbReference>
<keyword evidence="6" id="KW-1185">Reference proteome</keyword>
<feature type="compositionally biased region" description="Basic and acidic residues" evidence="2">
    <location>
        <begin position="8"/>
        <end position="30"/>
    </location>
</feature>
<organism evidence="5 6">
    <name type="scientific">Galdieria yellowstonensis</name>
    <dbReference type="NCBI Taxonomy" id="3028027"/>
    <lineage>
        <taxon>Eukaryota</taxon>
        <taxon>Rhodophyta</taxon>
        <taxon>Bangiophyceae</taxon>
        <taxon>Galdieriales</taxon>
        <taxon>Galdieriaceae</taxon>
        <taxon>Galdieria</taxon>
    </lineage>
</organism>
<evidence type="ECO:0000313" key="5">
    <source>
        <dbReference type="EMBL" id="KAK4523663.1"/>
    </source>
</evidence>
<dbReference type="Pfam" id="PF04677">
    <property type="entry name" value="CwfJ_C_1"/>
    <property type="match status" value="1"/>
</dbReference>
<reference evidence="5 6" key="1">
    <citation type="submission" date="2022-07" db="EMBL/GenBank/DDBJ databases">
        <title>Genome-wide signatures of adaptation to extreme environments.</title>
        <authorList>
            <person name="Cho C.H."/>
            <person name="Yoon H.S."/>
        </authorList>
    </citation>
    <scope>NUCLEOTIDE SEQUENCE [LARGE SCALE GENOMIC DNA]</scope>
    <source>
        <strain evidence="5 6">108.79 E11</strain>
    </source>
</reference>
<sequence length="398" mass="46658">MQATKFHKPQDKSLKEKNMKTNTEEKDNKSVAEALRSRLNSATVRVSDTVNLVDTKDNQVVQGTDGENNPETQEEDSRTTKHKRLNEELYRMLREERVGSGSNEELLARFSSQEKRIRNIDDSEAEDVVAESYYQEETDKGKHKSKQRKQLDKNSFASRVLHNESFERTLENCRFCFENLARFQLKHLVVAFGNFTYLSLVRDGSLAQGHCFISTTTHHVSSRQLSEEIFEEIVNFKKSLYQMFFEKEGKEVIFFETCKDLQRQRQHLVVECVPLSRADASECPAFFKKAILECESEWSDNKKLIETEGWRGLRRRIPENFPYFYVQFGSSGGYCHIIEDERSFPWNFGRQVISGVLKMDPPSSRVAQTSSYSMEQDMERLKWFLTRFEPYDWTRLLD</sequence>
<dbReference type="InterPro" id="IPR006768">
    <property type="entry name" value="Cwf19-like_C_dom-1"/>
</dbReference>
<feature type="domain" description="Cwf19-like C-terminal" evidence="4">
    <location>
        <begin position="164"/>
        <end position="288"/>
    </location>
</feature>
<dbReference type="GO" id="GO:0000398">
    <property type="term" value="P:mRNA splicing, via spliceosome"/>
    <property type="evidence" value="ECO:0007669"/>
    <property type="project" value="TreeGrafter"/>
</dbReference>
<feature type="region of interest" description="Disordered" evidence="2">
    <location>
        <begin position="1"/>
        <end position="31"/>
    </location>
</feature>
<evidence type="ECO:0000259" key="4">
    <source>
        <dbReference type="Pfam" id="PF04677"/>
    </source>
</evidence>
<evidence type="ECO:0000256" key="1">
    <source>
        <dbReference type="ARBA" id="ARBA00006795"/>
    </source>
</evidence>
<feature type="domain" description="Cwf19-like protein C-terminal" evidence="3">
    <location>
        <begin position="297"/>
        <end position="394"/>
    </location>
</feature>
<comment type="similarity">
    <text evidence="1">Belongs to the CWF19 family.</text>
</comment>
<proteinExistence type="inferred from homology"/>
<evidence type="ECO:0008006" key="7">
    <source>
        <dbReference type="Google" id="ProtNLM"/>
    </source>
</evidence>
<dbReference type="Pfam" id="PF04676">
    <property type="entry name" value="CwfJ_C_2"/>
    <property type="match status" value="1"/>
</dbReference>
<dbReference type="AlphaFoldDB" id="A0AAV9I8L8"/>
<evidence type="ECO:0000313" key="6">
    <source>
        <dbReference type="Proteomes" id="UP001300502"/>
    </source>
</evidence>
<feature type="compositionally biased region" description="Polar residues" evidence="2">
    <location>
        <begin position="50"/>
        <end position="71"/>
    </location>
</feature>
<dbReference type="InterPro" id="IPR006767">
    <property type="entry name" value="Cwf19-like_C_dom-2"/>
</dbReference>
<dbReference type="Proteomes" id="UP001300502">
    <property type="component" value="Unassembled WGS sequence"/>
</dbReference>
<evidence type="ECO:0000259" key="3">
    <source>
        <dbReference type="Pfam" id="PF04676"/>
    </source>
</evidence>
<feature type="region of interest" description="Disordered" evidence="2">
    <location>
        <begin position="50"/>
        <end position="83"/>
    </location>
</feature>
<gene>
    <name evidence="5" type="ORF">GAYE_PCTG71G1559</name>
</gene>
<dbReference type="EMBL" id="JANCYU010000018">
    <property type="protein sequence ID" value="KAK4523663.1"/>
    <property type="molecule type" value="Genomic_DNA"/>
</dbReference>
<protein>
    <recommendedName>
        <fullName evidence="7">CWF19-like protein 2</fullName>
    </recommendedName>
</protein>
<dbReference type="PANTHER" id="PTHR12072:SF5">
    <property type="entry name" value="CWF19-LIKE PROTEIN 2"/>
    <property type="match status" value="1"/>
</dbReference>
<evidence type="ECO:0000256" key="2">
    <source>
        <dbReference type="SAM" id="MobiDB-lite"/>
    </source>
</evidence>
<accession>A0AAV9I8L8</accession>
<comment type="caution">
    <text evidence="5">The sequence shown here is derived from an EMBL/GenBank/DDBJ whole genome shotgun (WGS) entry which is preliminary data.</text>
</comment>
<name>A0AAV9I8L8_9RHOD</name>